<keyword evidence="5" id="KW-1185">Reference proteome</keyword>
<dbReference type="AlphaFoldDB" id="A0A0V1PZ16"/>
<dbReference type="Proteomes" id="UP000054251">
    <property type="component" value="Unassembled WGS sequence"/>
</dbReference>
<dbReference type="InterPro" id="IPR035269">
    <property type="entry name" value="PSMD9"/>
</dbReference>
<dbReference type="PANTHER" id="PTHR12651:SF1">
    <property type="entry name" value="26S PROTEASOME NON-ATPASE REGULATORY SUBUNIT 9"/>
    <property type="match status" value="1"/>
</dbReference>
<dbReference type="Pfam" id="PF18265">
    <property type="entry name" value="Nas2_N"/>
    <property type="match status" value="1"/>
</dbReference>
<dbReference type="GO" id="GO:0005634">
    <property type="term" value="C:nucleus"/>
    <property type="evidence" value="ECO:0007669"/>
    <property type="project" value="TreeGrafter"/>
</dbReference>
<dbReference type="Gene3D" id="2.30.42.10">
    <property type="match status" value="1"/>
</dbReference>
<dbReference type="GeneID" id="26839768"/>
<evidence type="ECO:0000256" key="2">
    <source>
        <dbReference type="ARBA" id="ARBA00068021"/>
    </source>
</evidence>
<dbReference type="SUPFAM" id="SSF50156">
    <property type="entry name" value="PDZ domain-like"/>
    <property type="match status" value="1"/>
</dbReference>
<evidence type="ECO:0000256" key="1">
    <source>
        <dbReference type="ARBA" id="ARBA00023186"/>
    </source>
</evidence>
<gene>
    <name evidence="4" type="ORF">AC631_02759</name>
</gene>
<protein>
    <recommendedName>
        <fullName evidence="2">Probable 26S proteasome regulatory subunit p27</fullName>
    </recommendedName>
</protein>
<dbReference type="PROSITE" id="PS50106">
    <property type="entry name" value="PDZ"/>
    <property type="match status" value="1"/>
</dbReference>
<dbReference type="Gene3D" id="6.10.140.1710">
    <property type="match status" value="1"/>
</dbReference>
<evidence type="ECO:0000313" key="4">
    <source>
        <dbReference type="EMBL" id="KSA01465.1"/>
    </source>
</evidence>
<sequence>MTFDENSSDAAFRGLMKNLNLDESQFKSYKTNFSQLTYDQLSTTKNEIESQLSLLFDILSNQYKADMSTPLLTDDGYPRSDIDVVGIRLIRVKIIRLRNDVKLVYSLLEAKLIERFEEQKNSGVPDTSEQSEQVRNPLLYTIAFATVSEVVPHGPASTSGLKEGDQIISVDDIHAANHNKLANISLKVRDSVDKSLSVIILRNGTRQTLELKPTDKWDGRGLLGCRLLPL</sequence>
<comment type="caution">
    <text evidence="4">The sequence shown here is derived from an EMBL/GenBank/DDBJ whole genome shotgun (WGS) entry which is preliminary data.</text>
</comment>
<evidence type="ECO:0000259" key="3">
    <source>
        <dbReference type="PROSITE" id="PS50106"/>
    </source>
</evidence>
<name>A0A0V1PZ16_9ASCO</name>
<organism evidence="4 5">
    <name type="scientific">Debaryomyces fabryi</name>
    <dbReference type="NCBI Taxonomy" id="58627"/>
    <lineage>
        <taxon>Eukaryota</taxon>
        <taxon>Fungi</taxon>
        <taxon>Dikarya</taxon>
        <taxon>Ascomycota</taxon>
        <taxon>Saccharomycotina</taxon>
        <taxon>Pichiomycetes</taxon>
        <taxon>Debaryomycetaceae</taxon>
        <taxon>Debaryomyces</taxon>
    </lineage>
</organism>
<proteinExistence type="predicted"/>
<dbReference type="OrthoDB" id="72325at2759"/>
<dbReference type="SMART" id="SM00228">
    <property type="entry name" value="PDZ"/>
    <property type="match status" value="1"/>
</dbReference>
<dbReference type="InterPro" id="IPR001478">
    <property type="entry name" value="PDZ"/>
</dbReference>
<feature type="domain" description="PDZ" evidence="3">
    <location>
        <begin position="147"/>
        <end position="184"/>
    </location>
</feature>
<dbReference type="Pfam" id="PF13180">
    <property type="entry name" value="PDZ_2"/>
    <property type="match status" value="1"/>
</dbReference>
<accession>A0A0V1PZ16</accession>
<dbReference type="InterPro" id="IPR036034">
    <property type="entry name" value="PDZ_sf"/>
</dbReference>
<reference evidence="4 5" key="1">
    <citation type="submission" date="2015-11" db="EMBL/GenBank/DDBJ databases">
        <title>The genome of Debaryomyces fabryi.</title>
        <authorList>
            <person name="Tafer H."/>
            <person name="Lopandic K."/>
        </authorList>
    </citation>
    <scope>NUCLEOTIDE SEQUENCE [LARGE SCALE GENOMIC DNA]</scope>
    <source>
        <strain evidence="4 5">CBS 789</strain>
    </source>
</reference>
<keyword evidence="1" id="KW-0143">Chaperone</keyword>
<dbReference type="EMBL" id="LMYN01000052">
    <property type="protein sequence ID" value="KSA01465.1"/>
    <property type="molecule type" value="Genomic_DNA"/>
</dbReference>
<evidence type="ECO:0000313" key="5">
    <source>
        <dbReference type="Proteomes" id="UP000054251"/>
    </source>
</evidence>
<dbReference type="RefSeq" id="XP_015467567.1">
    <property type="nucleotide sequence ID" value="XM_015611589.1"/>
</dbReference>
<dbReference type="FunFam" id="2.30.42.10:FF:000107">
    <property type="entry name" value="26S proteasome non-ATPase regulatory subunit 9"/>
    <property type="match status" value="1"/>
</dbReference>
<dbReference type="InterPro" id="IPR040815">
    <property type="entry name" value="Nas2_N"/>
</dbReference>
<dbReference type="GO" id="GO:0070682">
    <property type="term" value="P:proteasome regulatory particle assembly"/>
    <property type="evidence" value="ECO:0007669"/>
    <property type="project" value="InterPro"/>
</dbReference>
<dbReference type="PANTHER" id="PTHR12651">
    <property type="entry name" value="26S PROTEASOME NON-ATPASE REGULATORY SUBUNIT 9"/>
    <property type="match status" value="1"/>
</dbReference>
<dbReference type="GO" id="GO:0005737">
    <property type="term" value="C:cytoplasm"/>
    <property type="evidence" value="ECO:0007669"/>
    <property type="project" value="TreeGrafter"/>
</dbReference>